<organism evidence="2 3">
    <name type="scientific">Thalassotalea fonticola</name>
    <dbReference type="NCBI Taxonomy" id="3065649"/>
    <lineage>
        <taxon>Bacteria</taxon>
        <taxon>Pseudomonadati</taxon>
        <taxon>Pseudomonadota</taxon>
        <taxon>Gammaproteobacteria</taxon>
        <taxon>Alteromonadales</taxon>
        <taxon>Colwelliaceae</taxon>
        <taxon>Thalassotalea</taxon>
    </lineage>
</organism>
<evidence type="ECO:0000256" key="1">
    <source>
        <dbReference type="SAM" id="SignalP"/>
    </source>
</evidence>
<reference evidence="2 3" key="1">
    <citation type="submission" date="2023-09" db="EMBL/GenBank/DDBJ databases">
        <authorList>
            <person name="Qi X."/>
        </authorList>
    </citation>
    <scope>NUCLEOTIDE SEQUENCE [LARGE SCALE GENOMIC DNA]</scope>
    <source>
        <strain evidence="2 3">S1-1</strain>
    </source>
</reference>
<dbReference type="RefSeq" id="WP_348394846.1">
    <property type="nucleotide sequence ID" value="NZ_CP136600.1"/>
</dbReference>
<accession>A0ABZ0GJJ2</accession>
<proteinExistence type="predicted"/>
<evidence type="ECO:0000313" key="2">
    <source>
        <dbReference type="EMBL" id="WOH36032.1"/>
    </source>
</evidence>
<protein>
    <submittedName>
        <fullName evidence="2">Uncharacterized protein</fullName>
    </submittedName>
</protein>
<evidence type="ECO:0000313" key="3">
    <source>
        <dbReference type="Proteomes" id="UP001301442"/>
    </source>
</evidence>
<sequence>MSQAILFLTLIFTFNAYATTLANVEPIDVIKNSSRVIHVQVLEARYKELTPEENDYIPTCGTNVTAKVIHDYFGIEGKEIVFSIFGNIEVGSEYLVFLNKKNSAEWFKEEWWRSFVEEDEISSQAINCLKDSNDLKASSFPQRAIKIDYDYNLVFELNNMLIPKEVNIKTGKDSIIIMQYNQTLVSFQDFDKYLKNLIKSNNLIPATSTDATID</sequence>
<keyword evidence="3" id="KW-1185">Reference proteome</keyword>
<name>A0ABZ0GJJ2_9GAMM</name>
<dbReference type="EMBL" id="CP136600">
    <property type="protein sequence ID" value="WOH36032.1"/>
    <property type="molecule type" value="Genomic_DNA"/>
</dbReference>
<feature type="signal peptide" evidence="1">
    <location>
        <begin position="1"/>
        <end position="18"/>
    </location>
</feature>
<feature type="chain" id="PRO_5047313900" evidence="1">
    <location>
        <begin position="19"/>
        <end position="214"/>
    </location>
</feature>
<gene>
    <name evidence="2" type="ORF">RI844_11685</name>
</gene>
<dbReference type="Proteomes" id="UP001301442">
    <property type="component" value="Chromosome"/>
</dbReference>
<keyword evidence="1" id="KW-0732">Signal</keyword>